<dbReference type="InterPro" id="IPR036526">
    <property type="entry name" value="C-N_Hydrolase_sf"/>
</dbReference>
<dbReference type="Gene3D" id="3.60.110.10">
    <property type="entry name" value="Carbon-nitrogen hydrolase"/>
    <property type="match status" value="1"/>
</dbReference>
<dbReference type="SUPFAM" id="SSF56317">
    <property type="entry name" value="Carbon-nitrogen hydrolase"/>
    <property type="match status" value="1"/>
</dbReference>
<dbReference type="Proteomes" id="UP001500016">
    <property type="component" value="Unassembled WGS sequence"/>
</dbReference>
<dbReference type="RefSeq" id="WP_344534127.1">
    <property type="nucleotide sequence ID" value="NZ_BAAAPE010000019.1"/>
</dbReference>
<protein>
    <submittedName>
        <fullName evidence="4">Carbon-nitrogen hydrolase family protein</fullName>
    </submittedName>
</protein>
<evidence type="ECO:0000259" key="3">
    <source>
        <dbReference type="PROSITE" id="PS50263"/>
    </source>
</evidence>
<comment type="caution">
    <text evidence="4">The sequence shown here is derived from an EMBL/GenBank/DDBJ whole genome shotgun (WGS) entry which is preliminary data.</text>
</comment>
<dbReference type="Pfam" id="PF00795">
    <property type="entry name" value="CN_hydrolase"/>
    <property type="match status" value="1"/>
</dbReference>
<dbReference type="GO" id="GO:0016787">
    <property type="term" value="F:hydrolase activity"/>
    <property type="evidence" value="ECO:0007669"/>
    <property type="project" value="UniProtKB-KW"/>
</dbReference>
<feature type="domain" description="CN hydrolase" evidence="3">
    <location>
        <begin position="1"/>
        <end position="243"/>
    </location>
</feature>
<reference evidence="5" key="1">
    <citation type="journal article" date="2019" name="Int. J. Syst. Evol. Microbiol.">
        <title>The Global Catalogue of Microorganisms (GCM) 10K type strain sequencing project: providing services to taxonomists for standard genome sequencing and annotation.</title>
        <authorList>
            <consortium name="The Broad Institute Genomics Platform"/>
            <consortium name="The Broad Institute Genome Sequencing Center for Infectious Disease"/>
            <person name="Wu L."/>
            <person name="Ma J."/>
        </authorList>
    </citation>
    <scope>NUCLEOTIDE SEQUENCE [LARGE SCALE GENOMIC DNA]</scope>
    <source>
        <strain evidence="5">JCM 15478</strain>
    </source>
</reference>
<keyword evidence="5" id="KW-1185">Reference proteome</keyword>
<name>A0ABP5IDN3_9ACTN</name>
<dbReference type="InterPro" id="IPR003010">
    <property type="entry name" value="C-N_Hydrolase"/>
</dbReference>
<dbReference type="PANTHER" id="PTHR43674">
    <property type="entry name" value="NITRILASE C965.09-RELATED"/>
    <property type="match status" value="1"/>
</dbReference>
<evidence type="ECO:0000313" key="5">
    <source>
        <dbReference type="Proteomes" id="UP001500016"/>
    </source>
</evidence>
<dbReference type="PANTHER" id="PTHR43674:SF2">
    <property type="entry name" value="BETA-UREIDOPROPIONASE"/>
    <property type="match status" value="1"/>
</dbReference>
<sequence>MRIACLQTRCGSTDVARTLDRLRGAAEKAAGEGAELLLAPEMTLGGYPLQVPALAQAAGTADGPWCAAVSRIARETGIAMAHGWPERDGRHLYNSVRLVDRDGRQLAVYRKAHLYGRAEHALFTPGGTGVVQAPLGGLTVGLMICYDVEFPETVRAHALAGTDLLLVPTGLMTPWDFVARTLVPTRAFESQLYVAYANWTGDHGGLRFCGRTTIAAPDGTAESLGGAAPDDGGDELLFGDVDPAALASARRTTTYLADRRPELYGG</sequence>
<keyword evidence="2 4" id="KW-0378">Hydrolase</keyword>
<dbReference type="PROSITE" id="PS50263">
    <property type="entry name" value="CN_HYDROLASE"/>
    <property type="match status" value="1"/>
</dbReference>
<organism evidence="4 5">
    <name type="scientific">Streptomyces albiaxialis</name>
    <dbReference type="NCBI Taxonomy" id="329523"/>
    <lineage>
        <taxon>Bacteria</taxon>
        <taxon>Bacillati</taxon>
        <taxon>Actinomycetota</taxon>
        <taxon>Actinomycetes</taxon>
        <taxon>Kitasatosporales</taxon>
        <taxon>Streptomycetaceae</taxon>
        <taxon>Streptomyces</taxon>
    </lineage>
</organism>
<gene>
    <name evidence="4" type="ORF">GCM10009801_69940</name>
</gene>
<dbReference type="PROSITE" id="PS01227">
    <property type="entry name" value="UPF0012"/>
    <property type="match status" value="1"/>
</dbReference>
<dbReference type="CDD" id="cd07576">
    <property type="entry name" value="R-amidase_like"/>
    <property type="match status" value="1"/>
</dbReference>
<evidence type="ECO:0000313" key="4">
    <source>
        <dbReference type="EMBL" id="GAA2098717.1"/>
    </source>
</evidence>
<dbReference type="InterPro" id="IPR044083">
    <property type="entry name" value="RamA-like"/>
</dbReference>
<evidence type="ECO:0000256" key="1">
    <source>
        <dbReference type="ARBA" id="ARBA00010613"/>
    </source>
</evidence>
<evidence type="ECO:0000256" key="2">
    <source>
        <dbReference type="ARBA" id="ARBA00022801"/>
    </source>
</evidence>
<dbReference type="EMBL" id="BAAAPE010000019">
    <property type="protein sequence ID" value="GAA2098717.1"/>
    <property type="molecule type" value="Genomic_DNA"/>
</dbReference>
<proteinExistence type="inferred from homology"/>
<dbReference type="InterPro" id="IPR001110">
    <property type="entry name" value="UPF0012_CS"/>
</dbReference>
<accession>A0ABP5IDN3</accession>
<dbReference type="InterPro" id="IPR050345">
    <property type="entry name" value="Aliph_Amidase/BUP"/>
</dbReference>
<comment type="similarity">
    <text evidence="1">Belongs to the carbon-nitrogen hydrolase superfamily. NIT1/NIT2 family.</text>
</comment>